<evidence type="ECO:0000313" key="2">
    <source>
        <dbReference type="EMBL" id="GIE66359.1"/>
    </source>
</evidence>
<dbReference type="Pfam" id="PF13560">
    <property type="entry name" value="HTH_31"/>
    <property type="match status" value="1"/>
</dbReference>
<gene>
    <name evidence="2" type="ORF">Apa02nite_024670</name>
</gene>
<dbReference type="Proteomes" id="UP000624709">
    <property type="component" value="Unassembled WGS sequence"/>
</dbReference>
<dbReference type="EMBL" id="BOMS01000033">
    <property type="protein sequence ID" value="GIE66359.1"/>
    <property type="molecule type" value="Genomic_DNA"/>
</dbReference>
<evidence type="ECO:0000313" key="3">
    <source>
        <dbReference type="Proteomes" id="UP000624709"/>
    </source>
</evidence>
<sequence length="305" mass="35000">MVGTRIVRNARNINFLGTVRESQVSDIEGPTLRRRRLGAELKRCRETARLTQQEVSKHFEWHSAKVTRIETARVAVTPRDVRDLLTLYRVEDTEYRDALVELARMSRERTWWTDYRDIMRPGNFVGLEAAATSMRSWEPIIIPGLLQTEAYMRALISTGRSNDPPQHIDRRISLRLTRQSRLSGERPLELVAVVDEATVRRMVGGTDVMKAQLEHLIEIAKLPNVSLQIMPFDAGEHPFLGGSATLLEFRDTTLLDVVYLEGLAGDYYEEQPPEVARYKQEFERLSTRALDHRTTIKMIEGLLTA</sequence>
<reference evidence="2 3" key="1">
    <citation type="submission" date="2021-01" db="EMBL/GenBank/DDBJ databases">
        <title>Whole genome shotgun sequence of Actinoplanes palleronii NBRC 14916.</title>
        <authorList>
            <person name="Komaki H."/>
            <person name="Tamura T."/>
        </authorList>
    </citation>
    <scope>NUCLEOTIDE SEQUENCE [LARGE SCALE GENOMIC DNA]</scope>
    <source>
        <strain evidence="2 3">NBRC 14916</strain>
    </source>
</reference>
<accession>A0ABQ4B6S3</accession>
<organism evidence="2 3">
    <name type="scientific">Actinoplanes palleronii</name>
    <dbReference type="NCBI Taxonomy" id="113570"/>
    <lineage>
        <taxon>Bacteria</taxon>
        <taxon>Bacillati</taxon>
        <taxon>Actinomycetota</taxon>
        <taxon>Actinomycetes</taxon>
        <taxon>Micromonosporales</taxon>
        <taxon>Micromonosporaceae</taxon>
        <taxon>Actinoplanes</taxon>
    </lineage>
</organism>
<dbReference type="InterPro" id="IPR043917">
    <property type="entry name" value="DUF5753"/>
</dbReference>
<dbReference type="Gene3D" id="1.10.260.40">
    <property type="entry name" value="lambda repressor-like DNA-binding domains"/>
    <property type="match status" value="1"/>
</dbReference>
<dbReference type="Pfam" id="PF19054">
    <property type="entry name" value="DUF5753"/>
    <property type="match status" value="1"/>
</dbReference>
<dbReference type="InterPro" id="IPR001387">
    <property type="entry name" value="Cro/C1-type_HTH"/>
</dbReference>
<keyword evidence="3" id="KW-1185">Reference proteome</keyword>
<evidence type="ECO:0000259" key="1">
    <source>
        <dbReference type="Pfam" id="PF19054"/>
    </source>
</evidence>
<proteinExistence type="predicted"/>
<name>A0ABQ4B6S3_9ACTN</name>
<comment type="caution">
    <text evidence="2">The sequence shown here is derived from an EMBL/GenBank/DDBJ whole genome shotgun (WGS) entry which is preliminary data.</text>
</comment>
<feature type="domain" description="DUF5753" evidence="1">
    <location>
        <begin position="124"/>
        <end position="300"/>
    </location>
</feature>
<dbReference type="InterPro" id="IPR010982">
    <property type="entry name" value="Lambda_DNA-bd_dom_sf"/>
</dbReference>
<dbReference type="SUPFAM" id="SSF47413">
    <property type="entry name" value="lambda repressor-like DNA-binding domains"/>
    <property type="match status" value="1"/>
</dbReference>
<dbReference type="CDD" id="cd00093">
    <property type="entry name" value="HTH_XRE"/>
    <property type="match status" value="1"/>
</dbReference>
<protein>
    <submittedName>
        <fullName evidence="2">Transcriptional regulator</fullName>
    </submittedName>
</protein>